<accession>A0A7J6HZN3</accession>
<evidence type="ECO:0000256" key="8">
    <source>
        <dbReference type="ARBA" id="ARBA00022553"/>
    </source>
</evidence>
<evidence type="ECO:0000256" key="15">
    <source>
        <dbReference type="ARBA" id="ARBA00022777"/>
    </source>
</evidence>
<evidence type="ECO:0000256" key="5">
    <source>
        <dbReference type="ARBA" id="ARBA00022475"/>
    </source>
</evidence>
<comment type="subcellular location">
    <subcellularLocation>
        <location evidence="2">Cell membrane</location>
        <topology evidence="2">Single-pass type I membrane protein</topology>
    </subcellularLocation>
    <subcellularLocation>
        <location evidence="1">Secreted</location>
        <location evidence="1">Cell wall</location>
    </subcellularLocation>
</comment>
<dbReference type="PROSITE" id="PS00109">
    <property type="entry name" value="PROTEIN_KINASE_TYR"/>
    <property type="match status" value="1"/>
</dbReference>
<keyword evidence="14 24" id="KW-0547">Nucleotide-binding</keyword>
<dbReference type="SUPFAM" id="SSF52058">
    <property type="entry name" value="L domain-like"/>
    <property type="match status" value="1"/>
</dbReference>
<comment type="catalytic activity">
    <reaction evidence="22">
        <text>L-threonyl-[protein] + ATP = O-phospho-L-threonyl-[protein] + ADP + H(+)</text>
        <dbReference type="Rhea" id="RHEA:46608"/>
        <dbReference type="Rhea" id="RHEA-COMP:11060"/>
        <dbReference type="Rhea" id="RHEA-COMP:11605"/>
        <dbReference type="ChEBI" id="CHEBI:15378"/>
        <dbReference type="ChEBI" id="CHEBI:30013"/>
        <dbReference type="ChEBI" id="CHEBI:30616"/>
        <dbReference type="ChEBI" id="CHEBI:61977"/>
        <dbReference type="ChEBI" id="CHEBI:456216"/>
        <dbReference type="EC" id="2.7.11.1"/>
    </reaction>
</comment>
<dbReference type="Gene3D" id="3.30.200.20">
    <property type="entry name" value="Phosphorylase Kinase, domain 1"/>
    <property type="match status" value="1"/>
</dbReference>
<dbReference type="InterPro" id="IPR032675">
    <property type="entry name" value="LRR_dom_sf"/>
</dbReference>
<dbReference type="FunFam" id="1.10.510.10:FF:000479">
    <property type="entry name" value="Leucine-rich repeat receptor-like protein kinase"/>
    <property type="match status" value="1"/>
</dbReference>
<dbReference type="FunFam" id="3.80.10.10:FF:000041">
    <property type="entry name" value="LRR receptor-like serine/threonine-protein kinase ERECTA"/>
    <property type="match status" value="1"/>
</dbReference>
<evidence type="ECO:0000256" key="7">
    <source>
        <dbReference type="ARBA" id="ARBA00022527"/>
    </source>
</evidence>
<evidence type="ECO:0000313" key="29">
    <source>
        <dbReference type="Proteomes" id="UP000583929"/>
    </source>
</evidence>
<dbReference type="SMART" id="SM00369">
    <property type="entry name" value="LRR_TYP"/>
    <property type="match status" value="8"/>
</dbReference>
<evidence type="ECO:0000256" key="21">
    <source>
        <dbReference type="ARBA" id="ARBA00038043"/>
    </source>
</evidence>
<evidence type="ECO:0000256" key="4">
    <source>
        <dbReference type="ARBA" id="ARBA00012513"/>
    </source>
</evidence>
<keyword evidence="15" id="KW-0418">Kinase</keyword>
<evidence type="ECO:0000256" key="6">
    <source>
        <dbReference type="ARBA" id="ARBA00022512"/>
    </source>
</evidence>
<dbReference type="GO" id="GO:0033612">
    <property type="term" value="F:receptor serine/threonine kinase binding"/>
    <property type="evidence" value="ECO:0007669"/>
    <property type="project" value="TreeGrafter"/>
</dbReference>
<dbReference type="InterPro" id="IPR000719">
    <property type="entry name" value="Prot_kinase_dom"/>
</dbReference>
<keyword evidence="18 25" id="KW-0472">Membrane</keyword>
<keyword evidence="9" id="KW-0433">Leucine-rich repeat</keyword>
<evidence type="ECO:0000256" key="22">
    <source>
        <dbReference type="ARBA" id="ARBA00047899"/>
    </source>
</evidence>
<evidence type="ECO:0000256" key="19">
    <source>
        <dbReference type="ARBA" id="ARBA00023170"/>
    </source>
</evidence>
<dbReference type="Pfam" id="PF00560">
    <property type="entry name" value="LRR_1"/>
    <property type="match status" value="4"/>
</dbReference>
<keyword evidence="13" id="KW-0677">Repeat</keyword>
<dbReference type="InterPro" id="IPR050647">
    <property type="entry name" value="Plant_LRR-RLKs"/>
</dbReference>
<organism evidence="28 29">
    <name type="scientific">Cannabis sativa</name>
    <name type="common">Hemp</name>
    <name type="synonym">Marijuana</name>
    <dbReference type="NCBI Taxonomy" id="3483"/>
    <lineage>
        <taxon>Eukaryota</taxon>
        <taxon>Viridiplantae</taxon>
        <taxon>Streptophyta</taxon>
        <taxon>Embryophyta</taxon>
        <taxon>Tracheophyta</taxon>
        <taxon>Spermatophyta</taxon>
        <taxon>Magnoliopsida</taxon>
        <taxon>eudicotyledons</taxon>
        <taxon>Gunneridae</taxon>
        <taxon>Pentapetalae</taxon>
        <taxon>rosids</taxon>
        <taxon>fabids</taxon>
        <taxon>Rosales</taxon>
        <taxon>Cannabaceae</taxon>
        <taxon>Cannabis</taxon>
    </lineage>
</organism>
<feature type="domain" description="Protein kinase" evidence="27">
    <location>
        <begin position="465"/>
        <end position="751"/>
    </location>
</feature>
<evidence type="ECO:0000256" key="1">
    <source>
        <dbReference type="ARBA" id="ARBA00004191"/>
    </source>
</evidence>
<evidence type="ECO:0000256" key="20">
    <source>
        <dbReference type="ARBA" id="ARBA00023180"/>
    </source>
</evidence>
<keyword evidence="20" id="KW-0325">Glycoprotein</keyword>
<comment type="similarity">
    <text evidence="21">Belongs to the polygalacturonase-inhibiting protein family.</text>
</comment>
<dbReference type="PROSITE" id="PS00107">
    <property type="entry name" value="PROTEIN_KINASE_ATP"/>
    <property type="match status" value="1"/>
</dbReference>
<dbReference type="Proteomes" id="UP000583929">
    <property type="component" value="Unassembled WGS sequence"/>
</dbReference>
<dbReference type="GO" id="GO:0004674">
    <property type="term" value="F:protein serine/threonine kinase activity"/>
    <property type="evidence" value="ECO:0007669"/>
    <property type="project" value="UniProtKB-KW"/>
</dbReference>
<evidence type="ECO:0000259" key="27">
    <source>
        <dbReference type="PROSITE" id="PS50011"/>
    </source>
</evidence>
<dbReference type="InterPro" id="IPR017441">
    <property type="entry name" value="Protein_kinase_ATP_BS"/>
</dbReference>
<dbReference type="Pfam" id="PF23598">
    <property type="entry name" value="LRR_14"/>
    <property type="match status" value="1"/>
</dbReference>
<evidence type="ECO:0000256" key="12">
    <source>
        <dbReference type="ARBA" id="ARBA00022729"/>
    </source>
</evidence>
<comment type="catalytic activity">
    <reaction evidence="23">
        <text>L-seryl-[protein] + ATP = O-phospho-L-seryl-[protein] + ADP + H(+)</text>
        <dbReference type="Rhea" id="RHEA:17989"/>
        <dbReference type="Rhea" id="RHEA-COMP:9863"/>
        <dbReference type="Rhea" id="RHEA-COMP:11604"/>
        <dbReference type="ChEBI" id="CHEBI:15378"/>
        <dbReference type="ChEBI" id="CHEBI:29999"/>
        <dbReference type="ChEBI" id="CHEBI:30616"/>
        <dbReference type="ChEBI" id="CHEBI:83421"/>
        <dbReference type="ChEBI" id="CHEBI:456216"/>
        <dbReference type="EC" id="2.7.11.1"/>
    </reaction>
</comment>
<keyword evidence="29" id="KW-1185">Reference proteome</keyword>
<evidence type="ECO:0000256" key="2">
    <source>
        <dbReference type="ARBA" id="ARBA00004251"/>
    </source>
</evidence>
<keyword evidence="17 25" id="KW-1133">Transmembrane helix</keyword>
<evidence type="ECO:0000256" key="13">
    <source>
        <dbReference type="ARBA" id="ARBA00022737"/>
    </source>
</evidence>
<dbReference type="PROSITE" id="PS50011">
    <property type="entry name" value="PROTEIN_KINASE_DOM"/>
    <property type="match status" value="1"/>
</dbReference>
<dbReference type="InterPro" id="IPR055414">
    <property type="entry name" value="LRR_R13L4/SHOC2-like"/>
</dbReference>
<evidence type="ECO:0000313" key="28">
    <source>
        <dbReference type="EMBL" id="KAF4400762.1"/>
    </source>
</evidence>
<feature type="binding site" evidence="24">
    <location>
        <position position="493"/>
    </location>
    <ligand>
        <name>ATP</name>
        <dbReference type="ChEBI" id="CHEBI:30616"/>
    </ligand>
</feature>
<dbReference type="InterPro" id="IPR003591">
    <property type="entry name" value="Leu-rich_rpt_typical-subtyp"/>
</dbReference>
<dbReference type="InterPro" id="IPR001611">
    <property type="entry name" value="Leu-rich_rpt"/>
</dbReference>
<evidence type="ECO:0000256" key="23">
    <source>
        <dbReference type="ARBA" id="ARBA00048679"/>
    </source>
</evidence>
<keyword evidence="10" id="KW-0808">Transferase</keyword>
<keyword evidence="16 24" id="KW-0067">ATP-binding</keyword>
<keyword evidence="6" id="KW-0134">Cell wall</keyword>
<feature type="transmembrane region" description="Helical" evidence="25">
    <location>
        <begin position="406"/>
        <end position="427"/>
    </location>
</feature>
<comment type="similarity">
    <text evidence="3">Belongs to the RLP family.</text>
</comment>
<keyword evidence="7" id="KW-0723">Serine/threonine-protein kinase</keyword>
<dbReference type="AlphaFoldDB" id="A0A7J6HZN3"/>
<name>A0A7J6HZN3_CANSA</name>
<dbReference type="InterPro" id="IPR011009">
    <property type="entry name" value="Kinase-like_dom_sf"/>
</dbReference>
<dbReference type="SMART" id="SM00365">
    <property type="entry name" value="LRR_SD22"/>
    <property type="match status" value="9"/>
</dbReference>
<keyword evidence="8" id="KW-0597">Phosphoprotein</keyword>
<dbReference type="PROSITE" id="PS51450">
    <property type="entry name" value="LRR"/>
    <property type="match status" value="3"/>
</dbReference>
<proteinExistence type="inferred from homology"/>
<dbReference type="Gene3D" id="3.80.10.10">
    <property type="entry name" value="Ribonuclease Inhibitor"/>
    <property type="match status" value="3"/>
</dbReference>
<reference evidence="28 29" key="1">
    <citation type="journal article" date="2020" name="bioRxiv">
        <title>Sequence and annotation of 42 cannabis genomes reveals extensive copy number variation in cannabinoid synthesis and pathogen resistance genes.</title>
        <authorList>
            <person name="Mckernan K.J."/>
            <person name="Helbert Y."/>
            <person name="Kane L.T."/>
            <person name="Ebling H."/>
            <person name="Zhang L."/>
            <person name="Liu B."/>
            <person name="Eaton Z."/>
            <person name="Mclaughlin S."/>
            <person name="Kingan S."/>
            <person name="Baybayan P."/>
            <person name="Concepcion G."/>
            <person name="Jordan M."/>
            <person name="Riva A."/>
            <person name="Barbazuk W."/>
            <person name="Harkins T."/>
        </authorList>
    </citation>
    <scope>NUCLEOTIDE SEQUENCE [LARGE SCALE GENOMIC DNA]</scope>
    <source>
        <strain evidence="29">cv. Jamaican Lion 4</strain>
        <tissue evidence="28">Leaf</tissue>
    </source>
</reference>
<feature type="signal peptide" evidence="26">
    <location>
        <begin position="1"/>
        <end position="23"/>
    </location>
</feature>
<dbReference type="Gene3D" id="1.10.510.10">
    <property type="entry name" value="Transferase(Phosphotransferase) domain 1"/>
    <property type="match status" value="1"/>
</dbReference>
<dbReference type="GO" id="GO:0005524">
    <property type="term" value="F:ATP binding"/>
    <property type="evidence" value="ECO:0007669"/>
    <property type="project" value="UniProtKB-UniRule"/>
</dbReference>
<evidence type="ECO:0000256" key="11">
    <source>
        <dbReference type="ARBA" id="ARBA00022692"/>
    </source>
</evidence>
<keyword evidence="12 26" id="KW-0732">Signal</keyword>
<evidence type="ECO:0000256" key="10">
    <source>
        <dbReference type="ARBA" id="ARBA00022679"/>
    </source>
</evidence>
<evidence type="ECO:0000256" key="3">
    <source>
        <dbReference type="ARBA" id="ARBA00009592"/>
    </source>
</evidence>
<gene>
    <name evidence="28" type="ORF">G4B88_001317</name>
</gene>
<evidence type="ECO:0000256" key="17">
    <source>
        <dbReference type="ARBA" id="ARBA00022989"/>
    </source>
</evidence>
<evidence type="ECO:0000256" key="25">
    <source>
        <dbReference type="SAM" id="Phobius"/>
    </source>
</evidence>
<keyword evidence="6" id="KW-0964">Secreted</keyword>
<dbReference type="EC" id="2.7.11.1" evidence="4"/>
<evidence type="ECO:0000256" key="14">
    <source>
        <dbReference type="ARBA" id="ARBA00022741"/>
    </source>
</evidence>
<feature type="chain" id="PRO_5029459792" description="non-specific serine/threonine protein kinase" evidence="26">
    <location>
        <begin position="24"/>
        <end position="771"/>
    </location>
</feature>
<dbReference type="FunFam" id="3.80.10.10:FF:000400">
    <property type="entry name" value="Nuclear pore complex protein NUP107"/>
    <property type="match status" value="1"/>
</dbReference>
<dbReference type="PRINTS" id="PR00019">
    <property type="entry name" value="LEURICHRPT"/>
</dbReference>
<dbReference type="PANTHER" id="PTHR48056:SF23">
    <property type="entry name" value="PROTEIN KINASE DOMAIN-CONTAINING PROTEIN"/>
    <property type="match status" value="1"/>
</dbReference>
<dbReference type="FunFam" id="3.30.200.20:FF:000309">
    <property type="entry name" value="Leucine-rich repeat receptor protein kinase MSP1"/>
    <property type="match status" value="1"/>
</dbReference>
<keyword evidence="11 25" id="KW-0812">Transmembrane</keyword>
<keyword evidence="19" id="KW-0675">Receptor</keyword>
<dbReference type="EMBL" id="JAATIQ010000015">
    <property type="protein sequence ID" value="KAF4400762.1"/>
    <property type="molecule type" value="Genomic_DNA"/>
</dbReference>
<evidence type="ECO:0000256" key="18">
    <source>
        <dbReference type="ARBA" id="ARBA00023136"/>
    </source>
</evidence>
<evidence type="ECO:0000256" key="16">
    <source>
        <dbReference type="ARBA" id="ARBA00022840"/>
    </source>
</evidence>
<dbReference type="FunFam" id="3.80.10.10:FF:000356">
    <property type="entry name" value="LRR receptor-like serine/threonine-protein kinase"/>
    <property type="match status" value="1"/>
</dbReference>
<evidence type="ECO:0000256" key="24">
    <source>
        <dbReference type="PROSITE-ProRule" id="PRU10141"/>
    </source>
</evidence>
<evidence type="ECO:0000256" key="26">
    <source>
        <dbReference type="SAM" id="SignalP"/>
    </source>
</evidence>
<dbReference type="Pfam" id="PF00069">
    <property type="entry name" value="Pkinase"/>
    <property type="match status" value="1"/>
</dbReference>
<dbReference type="InterPro" id="IPR008266">
    <property type="entry name" value="Tyr_kinase_AS"/>
</dbReference>
<dbReference type="GO" id="GO:0005886">
    <property type="term" value="C:plasma membrane"/>
    <property type="evidence" value="ECO:0007669"/>
    <property type="project" value="UniProtKB-SubCell"/>
</dbReference>
<sequence>MTPFLLFLLMFLFLFMSFSMTSSTQLMLSLDEEAHALLQSGWWSGYPDYVPPDHCEWLGITCNGYGSIMEISMPPKFQLRDKFVKFNFSAFPNLVRLQLVGHGLIDNIPSDQISTLHKLTYLDLSFNEMKGSIPEGIWSLKKLETLNLGRNKIVSSIPCSLVHLTNLVSLSLDSNLISGSIPVEIGYLKSLEQLNLSDNKLRGSIPSNIGLLTNLKSLSLGSNQISGSIPLELRNLSKLEHLFLGDNNITGEIPSFISHLTNLISLDLSSNMIYGCLFSELNQLTQLEYLNLSSNQLSGEVPLEIGTLSRLKVLDLSGNLFHGKIPSQLGSMSNLRLLNLSHNELTGTIPNQIQNNFLSYSPPHEFFRNRNLLTDKMSVPSTDASSLSSSTSTKSKTEIITLNMEIFIPVISLFGIVLLGYLVFKIWEANINRDSRKEKHGDLFNIWNYDGRIAFKDVIKATESFDNKYCIGSGKFGSVYKARLPNGRIVALKKLHSFEAEEPEFVKSFKNEVKLLSKIRHRNIVKLHGFCYHKPCMFLVYEYVKRGSLFNLLRDDSRAMQLDWSKRISIIEGIAHALSYIHHDCSPPIVHRDITTSNILLDQEMKASVSDFGIARLLNPNSSNQTVLAGTFGYVAPEYAYTTTLSEKGDVYSFGVVALETIMGRHPTEIISLILSRTLLSSNTPIIMIKDVLDSRLSPPNGNHILASNIVLVATIALACLCSEPKSRPTMMNVCRWLLLPRTPLLRHPFHSISLQQLFNQEIYKIDDYKR</sequence>
<protein>
    <recommendedName>
        <fullName evidence="4">non-specific serine/threonine protein kinase</fullName>
        <ecNumber evidence="4">2.7.11.1</ecNumber>
    </recommendedName>
</protein>
<dbReference type="SUPFAM" id="SSF56112">
    <property type="entry name" value="Protein kinase-like (PK-like)"/>
    <property type="match status" value="1"/>
</dbReference>
<keyword evidence="5" id="KW-1003">Cell membrane</keyword>
<evidence type="ECO:0000256" key="9">
    <source>
        <dbReference type="ARBA" id="ARBA00022614"/>
    </source>
</evidence>
<dbReference type="PANTHER" id="PTHR48056">
    <property type="entry name" value="LRR RECEPTOR-LIKE SERINE/THREONINE-PROTEIN KINASE-RELATED"/>
    <property type="match status" value="1"/>
</dbReference>
<comment type="caution">
    <text evidence="28">The sequence shown here is derived from an EMBL/GenBank/DDBJ whole genome shotgun (WGS) entry which is preliminary data.</text>
</comment>